<sequence>MTRSILMWRDVSGALPEPVWPEGIVRVPLVDADPREIHALLSASYEEAGRSMPGFLAWWDAIRSDEEFDPLLCFIAQDPLGHIVGFALCRSSGFIRELAVHADYRRLGLASALLAEAFQAFSARGVDQVALRVEEENAVARHLYDDIGFAAA</sequence>
<dbReference type="CDD" id="cd04301">
    <property type="entry name" value="NAT_SF"/>
    <property type="match status" value="1"/>
</dbReference>
<dbReference type="InterPro" id="IPR050832">
    <property type="entry name" value="Bact_Acetyltransf"/>
</dbReference>
<evidence type="ECO:0000313" key="5">
    <source>
        <dbReference type="Proteomes" id="UP000281547"/>
    </source>
</evidence>
<keyword evidence="2" id="KW-0012">Acyltransferase</keyword>
<evidence type="ECO:0000256" key="2">
    <source>
        <dbReference type="ARBA" id="ARBA00023315"/>
    </source>
</evidence>
<accession>A0A433XM38</accession>
<evidence type="ECO:0000259" key="3">
    <source>
        <dbReference type="PROSITE" id="PS51186"/>
    </source>
</evidence>
<dbReference type="SUPFAM" id="SSF55729">
    <property type="entry name" value="Acyl-CoA N-acyltransferases (Nat)"/>
    <property type="match status" value="1"/>
</dbReference>
<dbReference type="Pfam" id="PF00583">
    <property type="entry name" value="Acetyltransf_1"/>
    <property type="match status" value="1"/>
</dbReference>
<name>A0A433XM38_9HYPH</name>
<reference evidence="4 5" key="1">
    <citation type="journal article" date="2016" name="Int. J. Syst. Evol. Microbiol.">
        <title>Arsenicitalea aurantiaca gen. nov., sp. nov., a new member of the family Hyphomicrobiaceae, isolated from high-arsenic sediment.</title>
        <authorList>
            <person name="Mu Y."/>
            <person name="Zhou L."/>
            <person name="Zeng X.C."/>
            <person name="Liu L."/>
            <person name="Pan Y."/>
            <person name="Chen X."/>
            <person name="Wang J."/>
            <person name="Li S."/>
            <person name="Li W.J."/>
            <person name="Wang Y."/>
        </authorList>
    </citation>
    <scope>NUCLEOTIDE SEQUENCE [LARGE SCALE GENOMIC DNA]</scope>
    <source>
        <strain evidence="4 5">42-50</strain>
    </source>
</reference>
<dbReference type="InterPro" id="IPR000182">
    <property type="entry name" value="GNAT_dom"/>
</dbReference>
<dbReference type="EMBL" id="RZNJ01000001">
    <property type="protein sequence ID" value="RUT35074.1"/>
    <property type="molecule type" value="Genomic_DNA"/>
</dbReference>
<gene>
    <name evidence="4" type="ORF">EMQ25_03735</name>
</gene>
<dbReference type="PANTHER" id="PTHR43877">
    <property type="entry name" value="AMINOALKYLPHOSPHONATE N-ACETYLTRANSFERASE-RELATED-RELATED"/>
    <property type="match status" value="1"/>
</dbReference>
<evidence type="ECO:0000256" key="1">
    <source>
        <dbReference type="ARBA" id="ARBA00022679"/>
    </source>
</evidence>
<dbReference type="AlphaFoldDB" id="A0A433XM38"/>
<dbReference type="PANTHER" id="PTHR43877:SF1">
    <property type="entry name" value="ACETYLTRANSFERASE"/>
    <property type="match status" value="1"/>
</dbReference>
<dbReference type="Proteomes" id="UP000281547">
    <property type="component" value="Unassembled WGS sequence"/>
</dbReference>
<comment type="caution">
    <text evidence="4">The sequence shown here is derived from an EMBL/GenBank/DDBJ whole genome shotgun (WGS) entry which is preliminary data.</text>
</comment>
<keyword evidence="1 4" id="KW-0808">Transferase</keyword>
<dbReference type="OrthoDB" id="9803907at2"/>
<feature type="domain" description="N-acetyltransferase" evidence="3">
    <location>
        <begin position="27"/>
        <end position="152"/>
    </location>
</feature>
<dbReference type="RefSeq" id="WP_127187194.1">
    <property type="nucleotide sequence ID" value="NZ_RZNJ01000001.1"/>
</dbReference>
<protein>
    <submittedName>
        <fullName evidence="4">GNAT family N-acetyltransferase</fullName>
    </submittedName>
</protein>
<proteinExistence type="predicted"/>
<keyword evidence="5" id="KW-1185">Reference proteome</keyword>
<dbReference type="InterPro" id="IPR016181">
    <property type="entry name" value="Acyl_CoA_acyltransferase"/>
</dbReference>
<evidence type="ECO:0000313" key="4">
    <source>
        <dbReference type="EMBL" id="RUT35074.1"/>
    </source>
</evidence>
<dbReference type="GO" id="GO:0016747">
    <property type="term" value="F:acyltransferase activity, transferring groups other than amino-acyl groups"/>
    <property type="evidence" value="ECO:0007669"/>
    <property type="project" value="InterPro"/>
</dbReference>
<organism evidence="4 5">
    <name type="scientific">Arsenicitalea aurantiaca</name>
    <dbReference type="NCBI Taxonomy" id="1783274"/>
    <lineage>
        <taxon>Bacteria</taxon>
        <taxon>Pseudomonadati</taxon>
        <taxon>Pseudomonadota</taxon>
        <taxon>Alphaproteobacteria</taxon>
        <taxon>Hyphomicrobiales</taxon>
        <taxon>Devosiaceae</taxon>
        <taxon>Arsenicitalea</taxon>
    </lineage>
</organism>
<dbReference type="PROSITE" id="PS51186">
    <property type="entry name" value="GNAT"/>
    <property type="match status" value="1"/>
</dbReference>
<dbReference type="Gene3D" id="3.40.630.30">
    <property type="match status" value="1"/>
</dbReference>